<keyword evidence="3" id="KW-1185">Reference proteome</keyword>
<name>A0A9P5ZSS6_PLEER</name>
<dbReference type="Proteomes" id="UP000807025">
    <property type="component" value="Unassembled WGS sequence"/>
</dbReference>
<dbReference type="AlphaFoldDB" id="A0A9P5ZSS6"/>
<protein>
    <submittedName>
        <fullName evidence="2">Uncharacterized protein</fullName>
    </submittedName>
</protein>
<sequence>MGTHSKCKVSKSAPPPPHSQGVFSPKATLSMTTHKTSGVSPPAAGAKAMNPSTGPHSPTACNLSAPPATKSDMTLPPLSSVTPSVPSSDDPTDPSQALDHKGKNKASDIADSLGSSPYIVPLPCDTVDLSYNLTNSTSCMTKGPSTLPLSSADTPIPLISSTPSLRFLVHDRSSSPSFLLEVEQENLFVGIAQAYSIYVESLRV</sequence>
<feature type="compositionally biased region" description="Polar residues" evidence="1">
    <location>
        <begin position="27"/>
        <end position="39"/>
    </location>
</feature>
<dbReference type="EMBL" id="MU154581">
    <property type="protein sequence ID" value="KAF9493797.1"/>
    <property type="molecule type" value="Genomic_DNA"/>
</dbReference>
<reference evidence="2" key="1">
    <citation type="submission" date="2020-11" db="EMBL/GenBank/DDBJ databases">
        <authorList>
            <consortium name="DOE Joint Genome Institute"/>
            <person name="Ahrendt S."/>
            <person name="Riley R."/>
            <person name="Andreopoulos W."/>
            <person name="Labutti K."/>
            <person name="Pangilinan J."/>
            <person name="Ruiz-Duenas F.J."/>
            <person name="Barrasa J.M."/>
            <person name="Sanchez-Garcia M."/>
            <person name="Camarero S."/>
            <person name="Miyauchi S."/>
            <person name="Serrano A."/>
            <person name="Linde D."/>
            <person name="Babiker R."/>
            <person name="Drula E."/>
            <person name="Ayuso-Fernandez I."/>
            <person name="Pacheco R."/>
            <person name="Padilla G."/>
            <person name="Ferreira P."/>
            <person name="Barriuso J."/>
            <person name="Kellner H."/>
            <person name="Castanera R."/>
            <person name="Alfaro M."/>
            <person name="Ramirez L."/>
            <person name="Pisabarro A.G."/>
            <person name="Kuo A."/>
            <person name="Tritt A."/>
            <person name="Lipzen A."/>
            <person name="He G."/>
            <person name="Yan M."/>
            <person name="Ng V."/>
            <person name="Cullen D."/>
            <person name="Martin F."/>
            <person name="Rosso M.-N."/>
            <person name="Henrissat B."/>
            <person name="Hibbett D."/>
            <person name="Martinez A.T."/>
            <person name="Grigoriev I.V."/>
        </authorList>
    </citation>
    <scope>NUCLEOTIDE SEQUENCE</scope>
    <source>
        <strain evidence="2">ATCC 90797</strain>
    </source>
</reference>
<feature type="compositionally biased region" description="Basic and acidic residues" evidence="1">
    <location>
        <begin position="98"/>
        <end position="108"/>
    </location>
</feature>
<gene>
    <name evidence="2" type="ORF">BDN71DRAFT_1508287</name>
</gene>
<evidence type="ECO:0000313" key="2">
    <source>
        <dbReference type="EMBL" id="KAF9493797.1"/>
    </source>
</evidence>
<feature type="region of interest" description="Disordered" evidence="1">
    <location>
        <begin position="1"/>
        <end position="109"/>
    </location>
</feature>
<evidence type="ECO:0000256" key="1">
    <source>
        <dbReference type="SAM" id="MobiDB-lite"/>
    </source>
</evidence>
<accession>A0A9P5ZSS6</accession>
<proteinExistence type="predicted"/>
<evidence type="ECO:0000313" key="3">
    <source>
        <dbReference type="Proteomes" id="UP000807025"/>
    </source>
</evidence>
<feature type="compositionally biased region" description="Polar residues" evidence="1">
    <location>
        <begin position="50"/>
        <end position="62"/>
    </location>
</feature>
<comment type="caution">
    <text evidence="2">The sequence shown here is derived from an EMBL/GenBank/DDBJ whole genome shotgun (WGS) entry which is preliminary data.</text>
</comment>
<feature type="compositionally biased region" description="Low complexity" evidence="1">
    <location>
        <begin position="74"/>
        <end position="95"/>
    </location>
</feature>
<organism evidence="2 3">
    <name type="scientific">Pleurotus eryngii</name>
    <name type="common">Boletus of the steppes</name>
    <dbReference type="NCBI Taxonomy" id="5323"/>
    <lineage>
        <taxon>Eukaryota</taxon>
        <taxon>Fungi</taxon>
        <taxon>Dikarya</taxon>
        <taxon>Basidiomycota</taxon>
        <taxon>Agaricomycotina</taxon>
        <taxon>Agaricomycetes</taxon>
        <taxon>Agaricomycetidae</taxon>
        <taxon>Agaricales</taxon>
        <taxon>Pleurotineae</taxon>
        <taxon>Pleurotaceae</taxon>
        <taxon>Pleurotus</taxon>
    </lineage>
</organism>